<dbReference type="Proteomes" id="UP001519460">
    <property type="component" value="Unassembled WGS sequence"/>
</dbReference>
<gene>
    <name evidence="1" type="ORF">BaRGS_00021379</name>
</gene>
<evidence type="ECO:0000313" key="1">
    <source>
        <dbReference type="EMBL" id="KAK7487417.1"/>
    </source>
</evidence>
<organism evidence="1 2">
    <name type="scientific">Batillaria attramentaria</name>
    <dbReference type="NCBI Taxonomy" id="370345"/>
    <lineage>
        <taxon>Eukaryota</taxon>
        <taxon>Metazoa</taxon>
        <taxon>Spiralia</taxon>
        <taxon>Lophotrochozoa</taxon>
        <taxon>Mollusca</taxon>
        <taxon>Gastropoda</taxon>
        <taxon>Caenogastropoda</taxon>
        <taxon>Sorbeoconcha</taxon>
        <taxon>Cerithioidea</taxon>
        <taxon>Batillariidae</taxon>
        <taxon>Batillaria</taxon>
    </lineage>
</organism>
<evidence type="ECO:0000313" key="2">
    <source>
        <dbReference type="Proteomes" id="UP001519460"/>
    </source>
</evidence>
<keyword evidence="2" id="KW-1185">Reference proteome</keyword>
<accession>A0ABD0KK62</accession>
<proteinExistence type="predicted"/>
<dbReference type="AlphaFoldDB" id="A0ABD0KK62"/>
<comment type="caution">
    <text evidence="1">The sequence shown here is derived from an EMBL/GenBank/DDBJ whole genome shotgun (WGS) entry which is preliminary data.</text>
</comment>
<reference evidence="1 2" key="1">
    <citation type="journal article" date="2023" name="Sci. Data">
        <title>Genome assembly of the Korean intertidal mud-creeper Batillaria attramentaria.</title>
        <authorList>
            <person name="Patra A.K."/>
            <person name="Ho P.T."/>
            <person name="Jun S."/>
            <person name="Lee S.J."/>
            <person name="Kim Y."/>
            <person name="Won Y.J."/>
        </authorList>
    </citation>
    <scope>NUCLEOTIDE SEQUENCE [LARGE SCALE GENOMIC DNA]</scope>
    <source>
        <strain evidence="1">Wonlab-2016</strain>
    </source>
</reference>
<sequence length="119" mass="13457">MANDTDKGVTRGLSLSRGRYSLTKKVDSTDCNSTDNCHKNRWFDQERPSVISSHVFIKCVHVTDNLAVSDMKHGVDWQTRDCPVTQSEGCEGEFGVLTNYLANRNVIQYFVHTCTNILQ</sequence>
<protein>
    <submittedName>
        <fullName evidence="1">Uncharacterized protein</fullName>
    </submittedName>
</protein>
<name>A0ABD0KK62_9CAEN</name>
<dbReference type="EMBL" id="JACVVK020000165">
    <property type="protein sequence ID" value="KAK7487417.1"/>
    <property type="molecule type" value="Genomic_DNA"/>
</dbReference>